<evidence type="ECO:0000313" key="2">
    <source>
        <dbReference type="Proteomes" id="UP000639338"/>
    </source>
</evidence>
<accession>A0A835CUU5</accession>
<dbReference type="Pfam" id="PF14774">
    <property type="entry name" value="FAM177"/>
    <property type="match status" value="1"/>
</dbReference>
<dbReference type="PANTHER" id="PTHR31206">
    <property type="entry name" value="LP10445P"/>
    <property type="match status" value="1"/>
</dbReference>
<organism evidence="1 2">
    <name type="scientific">Aphidius gifuensis</name>
    <name type="common">Parasitoid wasp</name>
    <dbReference type="NCBI Taxonomy" id="684658"/>
    <lineage>
        <taxon>Eukaryota</taxon>
        <taxon>Metazoa</taxon>
        <taxon>Ecdysozoa</taxon>
        <taxon>Arthropoda</taxon>
        <taxon>Hexapoda</taxon>
        <taxon>Insecta</taxon>
        <taxon>Pterygota</taxon>
        <taxon>Neoptera</taxon>
        <taxon>Endopterygota</taxon>
        <taxon>Hymenoptera</taxon>
        <taxon>Apocrita</taxon>
        <taxon>Ichneumonoidea</taxon>
        <taxon>Braconidae</taxon>
        <taxon>Aphidiinae</taxon>
        <taxon>Aphidius</taxon>
    </lineage>
</organism>
<name>A0A835CUU5_APHGI</name>
<keyword evidence="2" id="KW-1185">Reference proteome</keyword>
<comment type="caution">
    <text evidence="1">The sequence shown here is derived from an EMBL/GenBank/DDBJ whole genome shotgun (WGS) entry which is preliminary data.</text>
</comment>
<protein>
    <submittedName>
        <fullName evidence="1">Uncharacterized protein</fullName>
    </submittedName>
</protein>
<dbReference type="PANTHER" id="PTHR31206:SF1">
    <property type="entry name" value="LP10445P"/>
    <property type="match status" value="1"/>
</dbReference>
<evidence type="ECO:0000313" key="1">
    <source>
        <dbReference type="EMBL" id="KAF7996812.1"/>
    </source>
</evidence>
<dbReference type="Proteomes" id="UP000639338">
    <property type="component" value="Unassembled WGS sequence"/>
</dbReference>
<proteinExistence type="predicted"/>
<gene>
    <name evidence="1" type="ORF">HCN44_002458</name>
</gene>
<dbReference type="EMBL" id="JACMRX010000001">
    <property type="protein sequence ID" value="KAF7996812.1"/>
    <property type="molecule type" value="Genomic_DNA"/>
</dbReference>
<dbReference type="AlphaFoldDB" id="A0A835CUU5"/>
<dbReference type="InterPro" id="IPR028260">
    <property type="entry name" value="FAM177"/>
</dbReference>
<sequence length="164" mass="19129">MSDIDKSFTDLQNVILNFDDDNKKNQNDGRKIKSIRHFSDGELVEYEDDEVDIDTHKDQLNVVQVDPKSLTWVPWTWHQTSWLCSKVIHGCDYAGETLANFLGITSPKYQFEINEYNRIKKAEDAEKQQEQVEMAGWKEQHKYNDLIETSNGTNLNNQQCVQSQ</sequence>
<dbReference type="OrthoDB" id="45963at2759"/>
<reference evidence="1 2" key="1">
    <citation type="submission" date="2020-08" db="EMBL/GenBank/DDBJ databases">
        <title>Aphidius gifuensis genome sequencing and assembly.</title>
        <authorList>
            <person name="Du Z."/>
        </authorList>
    </citation>
    <scope>NUCLEOTIDE SEQUENCE [LARGE SCALE GENOMIC DNA]</scope>
    <source>
        <strain evidence="1">YNYX2018</strain>
        <tissue evidence="1">Adults</tissue>
    </source>
</reference>